<dbReference type="RefSeq" id="WP_022234610.1">
    <property type="nucleotide sequence ID" value="NZ_JACOPS010000006.1"/>
</dbReference>
<sequence>MEDKSKNSKVLVIVLIAVIAILAAVGITMGVLLMNNNSSQTQDTAKQQGVVFDSDASHYEQEVSNAGGAEQGIKIPGYPDMTISSESTDFPITLLNPEENPCNFKFTLSLQETGETLCTTDLVKPGDAIKGVTLDKPIEKGTYTLIINISTYSVDSNSQMNGAQVKSTLTVE</sequence>
<evidence type="ECO:0000256" key="1">
    <source>
        <dbReference type="SAM" id="Phobius"/>
    </source>
</evidence>
<dbReference type="Proteomes" id="UP000636755">
    <property type="component" value="Unassembled WGS sequence"/>
</dbReference>
<gene>
    <name evidence="2" type="ORF">H8R91_11025</name>
</gene>
<name>A0ABR7HNJ2_9FIRM</name>
<keyword evidence="1" id="KW-0472">Membrane</keyword>
<keyword evidence="3" id="KW-1185">Reference proteome</keyword>
<dbReference type="EMBL" id="JACOPS010000006">
    <property type="protein sequence ID" value="MBC5729042.1"/>
    <property type="molecule type" value="Genomic_DNA"/>
</dbReference>
<protein>
    <submittedName>
        <fullName evidence="2">Uncharacterized protein</fullName>
    </submittedName>
</protein>
<evidence type="ECO:0000313" key="2">
    <source>
        <dbReference type="EMBL" id="MBC5729042.1"/>
    </source>
</evidence>
<keyword evidence="1" id="KW-1133">Transmembrane helix</keyword>
<evidence type="ECO:0000313" key="3">
    <source>
        <dbReference type="Proteomes" id="UP000636755"/>
    </source>
</evidence>
<feature type="transmembrane region" description="Helical" evidence="1">
    <location>
        <begin position="12"/>
        <end position="34"/>
    </location>
</feature>
<comment type="caution">
    <text evidence="2">The sequence shown here is derived from an EMBL/GenBank/DDBJ whole genome shotgun (WGS) entry which is preliminary data.</text>
</comment>
<keyword evidence="1" id="KW-0812">Transmembrane</keyword>
<accession>A0ABR7HNJ2</accession>
<proteinExistence type="predicted"/>
<organism evidence="2 3">
    <name type="scientific">Ruminococcus intestinalis</name>
    <dbReference type="NCBI Taxonomy" id="2763066"/>
    <lineage>
        <taxon>Bacteria</taxon>
        <taxon>Bacillati</taxon>
        <taxon>Bacillota</taxon>
        <taxon>Clostridia</taxon>
        <taxon>Eubacteriales</taxon>
        <taxon>Oscillospiraceae</taxon>
        <taxon>Ruminococcus</taxon>
    </lineage>
</organism>
<reference evidence="2 3" key="1">
    <citation type="submission" date="2020-08" db="EMBL/GenBank/DDBJ databases">
        <title>Genome public.</title>
        <authorList>
            <person name="Liu C."/>
            <person name="Sun Q."/>
        </authorList>
    </citation>
    <scope>NUCLEOTIDE SEQUENCE [LARGE SCALE GENOMIC DNA]</scope>
    <source>
        <strain evidence="2 3">NSJ-71</strain>
    </source>
</reference>